<evidence type="ECO:0000313" key="2">
    <source>
        <dbReference type="Proteomes" id="UP000036520"/>
    </source>
</evidence>
<sequence>MKICTKCAKCRSEINLKTNASDRFGLAKKNGERINLSCNSCGTKKKYHVDELKAEESKVVSF</sequence>
<name>A0A0H4PAR5_9BACT</name>
<protein>
    <submittedName>
        <fullName evidence="1">Uncharacterized protein</fullName>
    </submittedName>
</protein>
<keyword evidence="2" id="KW-1185">Reference proteome</keyword>
<dbReference type="KEGG" id="camu:CA2015_0770"/>
<accession>A0A0H4PAR5</accession>
<proteinExistence type="predicted"/>
<evidence type="ECO:0000313" key="1">
    <source>
        <dbReference type="EMBL" id="AKP50230.1"/>
    </source>
</evidence>
<organism evidence="1 2">
    <name type="scientific">Cyclobacterium amurskyense</name>
    <dbReference type="NCBI Taxonomy" id="320787"/>
    <lineage>
        <taxon>Bacteria</taxon>
        <taxon>Pseudomonadati</taxon>
        <taxon>Bacteroidota</taxon>
        <taxon>Cytophagia</taxon>
        <taxon>Cytophagales</taxon>
        <taxon>Cyclobacteriaceae</taxon>
        <taxon>Cyclobacterium</taxon>
    </lineage>
</organism>
<dbReference type="Proteomes" id="UP000036520">
    <property type="component" value="Chromosome"/>
</dbReference>
<dbReference type="EMBL" id="CP012040">
    <property type="protein sequence ID" value="AKP50230.1"/>
    <property type="molecule type" value="Genomic_DNA"/>
</dbReference>
<dbReference type="AlphaFoldDB" id="A0A0H4PAR5"/>
<reference evidence="1 2" key="1">
    <citation type="submission" date="2015-07" db="EMBL/GenBank/DDBJ databases">
        <authorList>
            <person name="Kim K.M."/>
        </authorList>
    </citation>
    <scope>NUCLEOTIDE SEQUENCE [LARGE SCALE GENOMIC DNA]</scope>
    <source>
        <strain evidence="1 2">KCTC 12363</strain>
    </source>
</reference>
<gene>
    <name evidence="1" type="ORF">CA2015_0770</name>
</gene>